<evidence type="ECO:0000313" key="5">
    <source>
        <dbReference type="Proteomes" id="UP000231347"/>
    </source>
</evidence>
<reference evidence="5" key="1">
    <citation type="submission" date="2017-09" db="EMBL/GenBank/DDBJ databases">
        <title>Depth-based differentiation of microbial function through sediment-hosted aquifers and enrichment of novel symbionts in the deep terrestrial subsurface.</title>
        <authorList>
            <person name="Probst A.J."/>
            <person name="Ladd B."/>
            <person name="Jarett J.K."/>
            <person name="Geller-Mcgrath D.E."/>
            <person name="Sieber C.M.K."/>
            <person name="Emerson J.B."/>
            <person name="Anantharaman K."/>
            <person name="Thomas B.C."/>
            <person name="Malmstrom R."/>
            <person name="Stieglmeier M."/>
            <person name="Klingl A."/>
            <person name="Woyke T."/>
            <person name="Ryan C.M."/>
            <person name="Banfield J.F."/>
        </authorList>
    </citation>
    <scope>NUCLEOTIDE SEQUENCE [LARGE SCALE GENOMIC DNA]</scope>
</reference>
<dbReference type="InterPro" id="IPR011035">
    <property type="entry name" value="Ribosomal_bL25/Gln-tRNA_synth"/>
</dbReference>
<dbReference type="SUPFAM" id="SSF50715">
    <property type="entry name" value="Ribosomal protein L25-like"/>
    <property type="match status" value="1"/>
</dbReference>
<gene>
    <name evidence="4" type="ORF">COU83_01660</name>
</gene>
<accession>A0A2M8KFZ2</accession>
<comment type="caution">
    <text evidence="4">The sequence shown here is derived from an EMBL/GenBank/DDBJ whole genome shotgun (WGS) entry which is preliminary data.</text>
</comment>
<protein>
    <submittedName>
        <fullName evidence="4">50S ribosomal protein L25</fullName>
    </submittedName>
</protein>
<dbReference type="GO" id="GO:0006412">
    <property type="term" value="P:translation"/>
    <property type="evidence" value="ECO:0007669"/>
    <property type="project" value="InterPro"/>
</dbReference>
<dbReference type="InterPro" id="IPR029751">
    <property type="entry name" value="Ribosomal_L25_dom"/>
</dbReference>
<dbReference type="EMBL" id="PFDY01000039">
    <property type="protein sequence ID" value="PJE58834.1"/>
    <property type="molecule type" value="Genomic_DNA"/>
</dbReference>
<keyword evidence="2" id="KW-0687">Ribonucleoprotein</keyword>
<evidence type="ECO:0000259" key="3">
    <source>
        <dbReference type="Pfam" id="PF01386"/>
    </source>
</evidence>
<dbReference type="GO" id="GO:1990904">
    <property type="term" value="C:ribonucleoprotein complex"/>
    <property type="evidence" value="ECO:0007669"/>
    <property type="project" value="UniProtKB-KW"/>
</dbReference>
<dbReference type="Gene3D" id="2.40.240.10">
    <property type="entry name" value="Ribosomal Protein L25, Chain P"/>
    <property type="match status" value="1"/>
</dbReference>
<evidence type="ECO:0000313" key="4">
    <source>
        <dbReference type="EMBL" id="PJE58834.1"/>
    </source>
</evidence>
<sequence>MLVLTAKNRDKKPNALRRDGQIPAVAYGPTMESQNLTVVDLDFNKIFNQAGESDLINLKLPLAKNKKLDSQLSEIQVLIHEVQKHPLSGDIIHVDFYAPDLT</sequence>
<feature type="non-terminal residue" evidence="4">
    <location>
        <position position="102"/>
    </location>
</feature>
<dbReference type="GO" id="GO:0003735">
    <property type="term" value="F:structural constituent of ribosome"/>
    <property type="evidence" value="ECO:0007669"/>
    <property type="project" value="InterPro"/>
</dbReference>
<proteinExistence type="predicted"/>
<name>A0A2M8KFZ2_9BACT</name>
<organism evidence="4 5">
    <name type="scientific">Candidatus Portnoybacteria bacterium CG10_big_fil_rev_8_21_14_0_10_40_22</name>
    <dbReference type="NCBI Taxonomy" id="1974814"/>
    <lineage>
        <taxon>Bacteria</taxon>
        <taxon>Candidatus Portnoyibacteriota</taxon>
    </lineage>
</organism>
<dbReference type="AlphaFoldDB" id="A0A2M8KFZ2"/>
<dbReference type="Proteomes" id="UP000231347">
    <property type="component" value="Unassembled WGS sequence"/>
</dbReference>
<feature type="domain" description="Large ribosomal subunit protein bL25 L25" evidence="3">
    <location>
        <begin position="4"/>
        <end position="96"/>
    </location>
</feature>
<dbReference type="Pfam" id="PF01386">
    <property type="entry name" value="Ribosomal_L25p"/>
    <property type="match status" value="1"/>
</dbReference>
<evidence type="ECO:0000256" key="2">
    <source>
        <dbReference type="ARBA" id="ARBA00023274"/>
    </source>
</evidence>
<dbReference type="CDD" id="cd00495">
    <property type="entry name" value="Ribosomal_L25_TL5_CTC"/>
    <property type="match status" value="1"/>
</dbReference>
<keyword evidence="1 4" id="KW-0689">Ribosomal protein</keyword>
<dbReference type="InterPro" id="IPR020056">
    <property type="entry name" value="Rbsml_bL25/Gln-tRNA_synth_N"/>
</dbReference>
<evidence type="ECO:0000256" key="1">
    <source>
        <dbReference type="ARBA" id="ARBA00022980"/>
    </source>
</evidence>
<dbReference type="GO" id="GO:0005840">
    <property type="term" value="C:ribosome"/>
    <property type="evidence" value="ECO:0007669"/>
    <property type="project" value="UniProtKB-KW"/>
</dbReference>